<accession>A0ABU1UDK7</accession>
<name>A0ABU1UDK7_9MICC</name>
<evidence type="ECO:0000313" key="1">
    <source>
        <dbReference type="EMBL" id="MDR7083256.1"/>
    </source>
</evidence>
<protein>
    <submittedName>
        <fullName evidence="1">Uncharacterized protein</fullName>
    </submittedName>
</protein>
<sequence length="72" mass="7614">MVEVGATQTIPLCARQGHCEDVRTDVEIRLVKHDAGTLAAELELLGDDLAISTPTFGPRVNPTACTPGPETN</sequence>
<comment type="caution">
    <text evidence="1">The sequence shown here is derived from an EMBL/GenBank/DDBJ whole genome shotgun (WGS) entry which is preliminary data.</text>
</comment>
<evidence type="ECO:0000313" key="2">
    <source>
        <dbReference type="Proteomes" id="UP001252243"/>
    </source>
</evidence>
<keyword evidence="2" id="KW-1185">Reference proteome</keyword>
<dbReference type="EMBL" id="JAVDVQ010000010">
    <property type="protein sequence ID" value="MDR7083256.1"/>
    <property type="molecule type" value="Genomic_DNA"/>
</dbReference>
<gene>
    <name evidence="1" type="ORF">J2X01_002550</name>
</gene>
<proteinExistence type="predicted"/>
<organism evidence="1 2">
    <name type="scientific">Arthrobacter ginsengisoli</name>
    <dbReference type="NCBI Taxonomy" id="1356565"/>
    <lineage>
        <taxon>Bacteria</taxon>
        <taxon>Bacillati</taxon>
        <taxon>Actinomycetota</taxon>
        <taxon>Actinomycetes</taxon>
        <taxon>Micrococcales</taxon>
        <taxon>Micrococcaceae</taxon>
        <taxon>Arthrobacter</taxon>
    </lineage>
</organism>
<reference evidence="1 2" key="1">
    <citation type="submission" date="2023-07" db="EMBL/GenBank/DDBJ databases">
        <title>Sorghum-associated microbial communities from plants grown in Nebraska, USA.</title>
        <authorList>
            <person name="Schachtman D."/>
        </authorList>
    </citation>
    <scope>NUCLEOTIDE SEQUENCE [LARGE SCALE GENOMIC DNA]</scope>
    <source>
        <strain evidence="1 2">BE167</strain>
    </source>
</reference>
<dbReference type="RefSeq" id="WP_310057672.1">
    <property type="nucleotide sequence ID" value="NZ_JAVDVQ010000010.1"/>
</dbReference>
<dbReference type="Proteomes" id="UP001252243">
    <property type="component" value="Unassembled WGS sequence"/>
</dbReference>